<evidence type="ECO:0000313" key="2">
    <source>
        <dbReference type="Proteomes" id="UP000184394"/>
    </source>
</evidence>
<accession>A0A1M7ILL1</accession>
<evidence type="ECO:0000313" key="1">
    <source>
        <dbReference type="EMBL" id="SHM41610.1"/>
    </source>
</evidence>
<evidence type="ECO:0008006" key="3">
    <source>
        <dbReference type="Google" id="ProtNLM"/>
    </source>
</evidence>
<dbReference type="RefSeq" id="WP_072949851.1">
    <property type="nucleotide sequence ID" value="NZ_FRCT01000004.1"/>
</dbReference>
<dbReference type="EMBL" id="FRCT01000004">
    <property type="protein sequence ID" value="SHM41610.1"/>
    <property type="molecule type" value="Genomic_DNA"/>
</dbReference>
<dbReference type="Proteomes" id="UP000184394">
    <property type="component" value="Unassembled WGS sequence"/>
</dbReference>
<organism evidence="1 2">
    <name type="scientific">Ruminococcus flavefaciens</name>
    <dbReference type="NCBI Taxonomy" id="1265"/>
    <lineage>
        <taxon>Bacteria</taxon>
        <taxon>Bacillati</taxon>
        <taxon>Bacillota</taxon>
        <taxon>Clostridia</taxon>
        <taxon>Eubacteriales</taxon>
        <taxon>Oscillospiraceae</taxon>
        <taxon>Ruminococcus</taxon>
    </lineage>
</organism>
<dbReference type="AlphaFoldDB" id="A0A1M7ILL1"/>
<reference evidence="1 2" key="1">
    <citation type="submission" date="2016-11" db="EMBL/GenBank/DDBJ databases">
        <authorList>
            <person name="Jaros S."/>
            <person name="Januszkiewicz K."/>
            <person name="Wedrychowicz H."/>
        </authorList>
    </citation>
    <scope>NUCLEOTIDE SEQUENCE [LARGE SCALE GENOMIC DNA]</scope>
    <source>
        <strain evidence="1 2">Y1</strain>
    </source>
</reference>
<sequence length="77" mass="8693">MTIIDRFEGSIAVLETDSGITNIERSLLPENAAEGDVLIYDDGSWSIDKAATEKRRSRIKSRLKRLINKTDKRGKND</sequence>
<dbReference type="OrthoDB" id="164847at2"/>
<gene>
    <name evidence="1" type="ORF">SAMN04487860_104194</name>
</gene>
<name>A0A1M7ILL1_RUMFL</name>
<dbReference type="InterPro" id="IPR021377">
    <property type="entry name" value="DUF3006"/>
</dbReference>
<dbReference type="Pfam" id="PF11213">
    <property type="entry name" value="DUF3006"/>
    <property type="match status" value="1"/>
</dbReference>
<protein>
    <recommendedName>
        <fullName evidence="3">DUF3006 family protein</fullName>
    </recommendedName>
</protein>
<proteinExistence type="predicted"/>